<protein>
    <submittedName>
        <fullName evidence="1">Uncharacterized protein</fullName>
    </submittedName>
</protein>
<evidence type="ECO:0000313" key="1">
    <source>
        <dbReference type="EMBL" id="GAA3220735.1"/>
    </source>
</evidence>
<comment type="caution">
    <text evidence="1">The sequence shown here is derived from an EMBL/GenBank/DDBJ whole genome shotgun (WGS) entry which is preliminary data.</text>
</comment>
<name>A0ABP6QCZ4_9ACTN</name>
<dbReference type="Proteomes" id="UP001501237">
    <property type="component" value="Unassembled WGS sequence"/>
</dbReference>
<reference evidence="2" key="1">
    <citation type="journal article" date="2019" name="Int. J. Syst. Evol. Microbiol.">
        <title>The Global Catalogue of Microorganisms (GCM) 10K type strain sequencing project: providing services to taxonomists for standard genome sequencing and annotation.</title>
        <authorList>
            <consortium name="The Broad Institute Genomics Platform"/>
            <consortium name="The Broad Institute Genome Sequencing Center for Infectious Disease"/>
            <person name="Wu L."/>
            <person name="Ma J."/>
        </authorList>
    </citation>
    <scope>NUCLEOTIDE SEQUENCE [LARGE SCALE GENOMIC DNA]</scope>
    <source>
        <strain evidence="2">JCM 9377</strain>
    </source>
</reference>
<organism evidence="1 2">
    <name type="scientific">Actinocorallia longicatena</name>
    <dbReference type="NCBI Taxonomy" id="111803"/>
    <lineage>
        <taxon>Bacteria</taxon>
        <taxon>Bacillati</taxon>
        <taxon>Actinomycetota</taxon>
        <taxon>Actinomycetes</taxon>
        <taxon>Streptosporangiales</taxon>
        <taxon>Thermomonosporaceae</taxon>
        <taxon>Actinocorallia</taxon>
    </lineage>
</organism>
<dbReference type="RefSeq" id="WP_344831635.1">
    <property type="nucleotide sequence ID" value="NZ_BAAAUV010000011.1"/>
</dbReference>
<accession>A0ABP6QCZ4</accession>
<dbReference type="EMBL" id="BAAAUV010000011">
    <property type="protein sequence ID" value="GAA3220735.1"/>
    <property type="molecule type" value="Genomic_DNA"/>
</dbReference>
<sequence length="90" mass="9341">MESVSSPIGTARILAGPTEIPGNQVTEFRPVPRVILKDLTQELPGGSYATYAPCPVTATVAFVDLDLSACTTPAGLTELSGTGTWTFTAL</sequence>
<evidence type="ECO:0000313" key="2">
    <source>
        <dbReference type="Proteomes" id="UP001501237"/>
    </source>
</evidence>
<proteinExistence type="predicted"/>
<gene>
    <name evidence="1" type="ORF">GCM10010468_45490</name>
</gene>
<keyword evidence="2" id="KW-1185">Reference proteome</keyword>